<dbReference type="PANTHER" id="PTHR43201">
    <property type="entry name" value="ACYL-COA SYNTHETASE"/>
    <property type="match status" value="1"/>
</dbReference>
<dbReference type="PROSITE" id="PS00455">
    <property type="entry name" value="AMP_BINDING"/>
    <property type="match status" value="1"/>
</dbReference>
<reference evidence="5" key="2">
    <citation type="submission" date="2020-09" db="EMBL/GenBank/DDBJ databases">
        <authorList>
            <person name="Sun Q."/>
            <person name="Sedlacek I."/>
        </authorList>
    </citation>
    <scope>NUCLEOTIDE SEQUENCE</scope>
    <source>
        <strain evidence="5">CCM 7905</strain>
    </source>
</reference>
<reference evidence="5" key="1">
    <citation type="journal article" date="2014" name="Int. J. Syst. Evol. Microbiol.">
        <title>Complete genome sequence of Corynebacterium casei LMG S-19264T (=DSM 44701T), isolated from a smear-ripened cheese.</title>
        <authorList>
            <consortium name="US DOE Joint Genome Institute (JGI-PGF)"/>
            <person name="Walter F."/>
            <person name="Albersmeier A."/>
            <person name="Kalinowski J."/>
            <person name="Ruckert C."/>
        </authorList>
    </citation>
    <scope>NUCLEOTIDE SEQUENCE</scope>
    <source>
        <strain evidence="5">CCM 7905</strain>
    </source>
</reference>
<dbReference type="Gene3D" id="3.30.300.30">
    <property type="match status" value="1"/>
</dbReference>
<dbReference type="RefSeq" id="WP_229745741.1">
    <property type="nucleotide sequence ID" value="NZ_BMCU01000001.1"/>
</dbReference>
<evidence type="ECO:0000259" key="3">
    <source>
        <dbReference type="Pfam" id="PF00501"/>
    </source>
</evidence>
<comment type="caution">
    <text evidence="5">The sequence shown here is derived from an EMBL/GenBank/DDBJ whole genome shotgun (WGS) entry which is preliminary data.</text>
</comment>
<dbReference type="InterPro" id="IPR042099">
    <property type="entry name" value="ANL_N_sf"/>
</dbReference>
<evidence type="ECO:0000259" key="4">
    <source>
        <dbReference type="Pfam" id="PF13193"/>
    </source>
</evidence>
<dbReference type="EMBL" id="BMCU01000001">
    <property type="protein sequence ID" value="GGF94377.1"/>
    <property type="molecule type" value="Genomic_DNA"/>
</dbReference>
<evidence type="ECO:0000256" key="2">
    <source>
        <dbReference type="ARBA" id="ARBA00022598"/>
    </source>
</evidence>
<keyword evidence="2" id="KW-0436">Ligase</keyword>
<sequence length="509" mass="54847">MSYRPGLATLSERRARMSGDATAVIYLGAELTYRELHHRVLRRAADLRRSGVRSGDRVAYLGPNHPALVETMLAAMRLGAVFLPLNHRLTAPELDYQLADADVAVLVADSALSATVAALTCPTPVQYVEWSPEPVPSQPDSTPAAEVGGDDPAFVLYTSGTTGRPKGAVLTHENLLWNSYNMLLDVDVSSDEVALVSAPMFHVAALDQVVLTVYLKGGTNVIAPKWDVDDTYDLVDRHGITWMFGVTSMYAQLAQSPRWADADLGSFRSVMSGGAPIPRRLIDTYREKGVTFCQGYGLTETAPGATFLSPRDVERKAGSAGQQVMFDEVRIVDGSGAEAARGTAGEVIVRGPNVTPGYWGNADATRDAFSDGGWFHTGDIAYQDDDGFVFIVDRMKDMYISGGENVYPAEVENVLYQHPDVTECAVVGMADDRWGEVGHAYVVTSAASALDADTLRTFALDRLAKYKVPAVVTFVDALPRTGSGKIRKQDLRDGGALGAHADATSKAHR</sequence>
<dbReference type="GO" id="GO:0031956">
    <property type="term" value="F:medium-chain fatty acid-CoA ligase activity"/>
    <property type="evidence" value="ECO:0007669"/>
    <property type="project" value="TreeGrafter"/>
</dbReference>
<proteinExistence type="inferred from homology"/>
<dbReference type="InterPro" id="IPR000873">
    <property type="entry name" value="AMP-dep_synth/lig_dom"/>
</dbReference>
<dbReference type="PRINTS" id="PR00154">
    <property type="entry name" value="AMPBINDING"/>
</dbReference>
<feature type="domain" description="AMP-binding enzyme C-terminal" evidence="4">
    <location>
        <begin position="410"/>
        <end position="485"/>
    </location>
</feature>
<dbReference type="CDD" id="cd17631">
    <property type="entry name" value="FACL_FadD13-like"/>
    <property type="match status" value="1"/>
</dbReference>
<dbReference type="Pfam" id="PF13193">
    <property type="entry name" value="AMP-binding_C"/>
    <property type="match status" value="1"/>
</dbReference>
<dbReference type="InterPro" id="IPR025110">
    <property type="entry name" value="AMP-bd_C"/>
</dbReference>
<name>A0A917CPH1_9NOCA</name>
<dbReference type="AlphaFoldDB" id="A0A917CPH1"/>
<comment type="similarity">
    <text evidence="1">Belongs to the ATP-dependent AMP-binding enzyme family.</text>
</comment>
<evidence type="ECO:0000256" key="1">
    <source>
        <dbReference type="ARBA" id="ARBA00006432"/>
    </source>
</evidence>
<gene>
    <name evidence="5" type="ORF">GCM10007304_05260</name>
</gene>
<protein>
    <submittedName>
        <fullName evidence="5">Fatty-acyl-CoA synthase</fullName>
    </submittedName>
</protein>
<accession>A0A917CPH1</accession>
<dbReference type="Gene3D" id="3.40.50.12780">
    <property type="entry name" value="N-terminal domain of ligase-like"/>
    <property type="match status" value="1"/>
</dbReference>
<dbReference type="GO" id="GO:0006631">
    <property type="term" value="P:fatty acid metabolic process"/>
    <property type="evidence" value="ECO:0007669"/>
    <property type="project" value="TreeGrafter"/>
</dbReference>
<dbReference type="PANTHER" id="PTHR43201:SF5">
    <property type="entry name" value="MEDIUM-CHAIN ACYL-COA LIGASE ACSF2, MITOCHONDRIAL"/>
    <property type="match status" value="1"/>
</dbReference>
<dbReference type="InterPro" id="IPR045851">
    <property type="entry name" value="AMP-bd_C_sf"/>
</dbReference>
<dbReference type="InterPro" id="IPR020845">
    <property type="entry name" value="AMP-binding_CS"/>
</dbReference>
<dbReference type="Proteomes" id="UP000654257">
    <property type="component" value="Unassembled WGS sequence"/>
</dbReference>
<dbReference type="Pfam" id="PF00501">
    <property type="entry name" value="AMP-binding"/>
    <property type="match status" value="1"/>
</dbReference>
<evidence type="ECO:0000313" key="5">
    <source>
        <dbReference type="EMBL" id="GGF94377.1"/>
    </source>
</evidence>
<organism evidence="5 6">
    <name type="scientific">Rhodococcoides trifolii</name>
    <dbReference type="NCBI Taxonomy" id="908250"/>
    <lineage>
        <taxon>Bacteria</taxon>
        <taxon>Bacillati</taxon>
        <taxon>Actinomycetota</taxon>
        <taxon>Actinomycetes</taxon>
        <taxon>Mycobacteriales</taxon>
        <taxon>Nocardiaceae</taxon>
        <taxon>Rhodococcoides</taxon>
    </lineage>
</organism>
<keyword evidence="6" id="KW-1185">Reference proteome</keyword>
<dbReference type="FunFam" id="3.30.300.30:FF:000008">
    <property type="entry name" value="2,3-dihydroxybenzoate-AMP ligase"/>
    <property type="match status" value="1"/>
</dbReference>
<evidence type="ECO:0000313" key="6">
    <source>
        <dbReference type="Proteomes" id="UP000654257"/>
    </source>
</evidence>
<dbReference type="SUPFAM" id="SSF56801">
    <property type="entry name" value="Acetyl-CoA synthetase-like"/>
    <property type="match status" value="1"/>
</dbReference>
<feature type="domain" description="AMP-dependent synthetase/ligase" evidence="3">
    <location>
        <begin position="12"/>
        <end position="359"/>
    </location>
</feature>
<dbReference type="InterPro" id="IPR020459">
    <property type="entry name" value="AMP-binding"/>
</dbReference>